<dbReference type="InterPro" id="IPR021109">
    <property type="entry name" value="Peptidase_aspartic_dom_sf"/>
</dbReference>
<organism evidence="1 2">
    <name type="scientific">Sitophilus oryzae</name>
    <name type="common">Rice weevil</name>
    <name type="synonym">Curculio oryzae</name>
    <dbReference type="NCBI Taxonomy" id="7048"/>
    <lineage>
        <taxon>Eukaryota</taxon>
        <taxon>Metazoa</taxon>
        <taxon>Ecdysozoa</taxon>
        <taxon>Arthropoda</taxon>
        <taxon>Hexapoda</taxon>
        <taxon>Insecta</taxon>
        <taxon>Pterygota</taxon>
        <taxon>Neoptera</taxon>
        <taxon>Endopterygota</taxon>
        <taxon>Coleoptera</taxon>
        <taxon>Polyphaga</taxon>
        <taxon>Cucujiformia</taxon>
        <taxon>Curculionidae</taxon>
        <taxon>Dryophthorinae</taxon>
        <taxon>Sitophilus</taxon>
    </lineage>
</organism>
<evidence type="ECO:0000313" key="2">
    <source>
        <dbReference type="RefSeq" id="XP_030747916.1"/>
    </source>
</evidence>
<evidence type="ECO:0000313" key="1">
    <source>
        <dbReference type="Proteomes" id="UP000504635"/>
    </source>
</evidence>
<sequence length="244" mass="27348">MARVKIHDHLGREHYARVLLDCGFQSSFISLSLCKRLGLKQENTNLSVVGIANITSQIKKRCQVEIKSLYKNFKLLLNCFILPEVTNISSSRGIHFQCLGLPKNVQLADPDYNKPGPVDILVGADIFWILLGKNRISCGKHMPFLQETDLGYVLAGMVGHADDTSSNISCHLSTNAELQNTISKFWEIEEIPTNKVFSEDELKCESIFSQTTHRDASGRFVVTLPFKQSPNLLGSSREQAEKRP</sequence>
<dbReference type="PANTHER" id="PTHR47331:SF1">
    <property type="entry name" value="GAG-LIKE PROTEIN"/>
    <property type="match status" value="1"/>
</dbReference>
<gene>
    <name evidence="2" type="primary">LOC115876317</name>
</gene>
<dbReference type="InParanoid" id="A0A6J2X9P8"/>
<dbReference type="KEGG" id="soy:115876317"/>
<protein>
    <submittedName>
        <fullName evidence="2">Uncharacterized protein LOC115876317</fullName>
    </submittedName>
</protein>
<dbReference type="Gene3D" id="2.40.70.10">
    <property type="entry name" value="Acid Proteases"/>
    <property type="match status" value="1"/>
</dbReference>
<name>A0A6J2X9P8_SITOR</name>
<dbReference type="GeneID" id="115876317"/>
<proteinExistence type="predicted"/>
<keyword evidence="1" id="KW-1185">Reference proteome</keyword>
<dbReference type="OrthoDB" id="5920040at2759"/>
<dbReference type="PANTHER" id="PTHR47331">
    <property type="entry name" value="PHD-TYPE DOMAIN-CONTAINING PROTEIN"/>
    <property type="match status" value="1"/>
</dbReference>
<dbReference type="Proteomes" id="UP000504635">
    <property type="component" value="Unplaced"/>
</dbReference>
<reference evidence="2" key="1">
    <citation type="submission" date="2025-08" db="UniProtKB">
        <authorList>
            <consortium name="RefSeq"/>
        </authorList>
    </citation>
    <scope>IDENTIFICATION</scope>
    <source>
        <tissue evidence="2">Gonads</tissue>
    </source>
</reference>
<dbReference type="AlphaFoldDB" id="A0A6J2X9P8"/>
<dbReference type="RefSeq" id="XP_030747916.1">
    <property type="nucleotide sequence ID" value="XM_030892056.1"/>
</dbReference>
<accession>A0A6J2X9P8</accession>